<dbReference type="SUPFAM" id="SSF51306">
    <property type="entry name" value="LexA/Signal peptidase"/>
    <property type="match status" value="1"/>
</dbReference>
<dbReference type="KEGG" id="schy:GVO57_07380"/>
<dbReference type="SUPFAM" id="SSF47413">
    <property type="entry name" value="lambda repressor-like DNA-binding domains"/>
    <property type="match status" value="1"/>
</dbReference>
<dbReference type="PROSITE" id="PS50943">
    <property type="entry name" value="HTH_CROC1"/>
    <property type="match status" value="1"/>
</dbReference>
<dbReference type="InterPro" id="IPR010982">
    <property type="entry name" value="Lambda_DNA-bd_dom_sf"/>
</dbReference>
<keyword evidence="2" id="KW-0238">DNA-binding</keyword>
<evidence type="ECO:0000256" key="2">
    <source>
        <dbReference type="ARBA" id="ARBA00023125"/>
    </source>
</evidence>
<dbReference type="PANTHER" id="PTHR40661">
    <property type="match status" value="1"/>
</dbReference>
<evidence type="ECO:0000313" key="5">
    <source>
        <dbReference type="EMBL" id="QHL90688.1"/>
    </source>
</evidence>
<evidence type="ECO:0000313" key="6">
    <source>
        <dbReference type="Proteomes" id="UP000464468"/>
    </source>
</evidence>
<evidence type="ECO:0000256" key="3">
    <source>
        <dbReference type="ARBA" id="ARBA00023163"/>
    </source>
</evidence>
<gene>
    <name evidence="5" type="ORF">GVO57_07380</name>
</gene>
<evidence type="ECO:0000259" key="4">
    <source>
        <dbReference type="PROSITE" id="PS50943"/>
    </source>
</evidence>
<dbReference type="Pfam" id="PF00717">
    <property type="entry name" value="Peptidase_S24"/>
    <property type="match status" value="1"/>
</dbReference>
<dbReference type="CDD" id="cd06529">
    <property type="entry name" value="S24_LexA-like"/>
    <property type="match status" value="1"/>
</dbReference>
<dbReference type="Gene3D" id="2.10.109.10">
    <property type="entry name" value="Umud Fragment, subunit A"/>
    <property type="match status" value="1"/>
</dbReference>
<dbReference type="InterPro" id="IPR036286">
    <property type="entry name" value="LexA/Signal_pep-like_sf"/>
</dbReference>
<organism evidence="5 6">
    <name type="scientific">Sphingomonas changnyeongensis</name>
    <dbReference type="NCBI Taxonomy" id="2698679"/>
    <lineage>
        <taxon>Bacteria</taxon>
        <taxon>Pseudomonadati</taxon>
        <taxon>Pseudomonadota</taxon>
        <taxon>Alphaproteobacteria</taxon>
        <taxon>Sphingomonadales</taxon>
        <taxon>Sphingomonadaceae</taxon>
        <taxon>Sphingomonas</taxon>
    </lineage>
</organism>
<dbReference type="InterPro" id="IPR001387">
    <property type="entry name" value="Cro/C1-type_HTH"/>
</dbReference>
<reference evidence="5 6" key="1">
    <citation type="submission" date="2020-01" db="EMBL/GenBank/DDBJ databases">
        <title>Sphingomonas sp. C33 whole genome sequece.</title>
        <authorList>
            <person name="Park C."/>
        </authorList>
    </citation>
    <scope>NUCLEOTIDE SEQUENCE [LARGE SCALE GENOMIC DNA]</scope>
    <source>
        <strain evidence="5 6">C33</strain>
    </source>
</reference>
<dbReference type="Gene3D" id="1.10.260.40">
    <property type="entry name" value="lambda repressor-like DNA-binding domains"/>
    <property type="match status" value="1"/>
</dbReference>
<dbReference type="Proteomes" id="UP000464468">
    <property type="component" value="Chromosome"/>
</dbReference>
<keyword evidence="3" id="KW-0804">Transcription</keyword>
<dbReference type="PANTHER" id="PTHR40661:SF3">
    <property type="entry name" value="FELS-1 PROPHAGE TRANSCRIPTIONAL REGULATOR"/>
    <property type="match status" value="1"/>
</dbReference>
<sequence length="211" mass="22621">MSGLSPEARERLAAAVKKAGGQSEIARRLQISRQNLNNVLRSGKGIGASRLAAIAAEAGVSVDYILSGEDQTSEIDIVNLPIVEIEAAAGAGRAAATRPAIVDHMPFPAAYARQLGQIAALRLVTARGDSQEPDIRDGDLIMYEEGTPYRAEGMYVIVLDGDLMVKRLQRSAAGFRILSMNPAYGPIEIPATEVDLRLIVLGRVVWSGKQW</sequence>
<name>A0A7Z2S5T8_9SPHN</name>
<dbReference type="CDD" id="cd00093">
    <property type="entry name" value="HTH_XRE"/>
    <property type="match status" value="1"/>
</dbReference>
<proteinExistence type="predicted"/>
<feature type="domain" description="HTH cro/C1-type" evidence="4">
    <location>
        <begin position="22"/>
        <end position="65"/>
    </location>
</feature>
<dbReference type="InterPro" id="IPR015927">
    <property type="entry name" value="Peptidase_S24_S26A/B/C"/>
</dbReference>
<protein>
    <recommendedName>
        <fullName evidence="4">HTH cro/C1-type domain-containing protein</fullName>
    </recommendedName>
</protein>
<keyword evidence="1" id="KW-0805">Transcription regulation</keyword>
<dbReference type="InterPro" id="IPR039418">
    <property type="entry name" value="LexA-like"/>
</dbReference>
<dbReference type="RefSeq" id="WP_160592615.1">
    <property type="nucleotide sequence ID" value="NZ_CP047895.1"/>
</dbReference>
<dbReference type="AlphaFoldDB" id="A0A7Z2S5T8"/>
<evidence type="ECO:0000256" key="1">
    <source>
        <dbReference type="ARBA" id="ARBA00023015"/>
    </source>
</evidence>
<dbReference type="EMBL" id="CP047895">
    <property type="protein sequence ID" value="QHL90688.1"/>
    <property type="molecule type" value="Genomic_DNA"/>
</dbReference>
<keyword evidence="6" id="KW-1185">Reference proteome</keyword>
<accession>A0A7Z2S5T8</accession>
<dbReference type="GO" id="GO:0003677">
    <property type="term" value="F:DNA binding"/>
    <property type="evidence" value="ECO:0007669"/>
    <property type="project" value="UniProtKB-KW"/>
</dbReference>